<comment type="caution">
    <text evidence="2">The sequence shown here is derived from an EMBL/GenBank/DDBJ whole genome shotgun (WGS) entry which is preliminary data.</text>
</comment>
<sequence length="325" mass="34872">MIDLSDSNAWHKVTLNPPLTGAQLIAASKAVSGKSGDEHHQTDEHHNRPLSIVGRASEYLERNVVIAPVPDSPDQAPDSPYLDPQQTYNEVLAVHYYLPDAGPVIRPQGASLENVVRSLEEFGDDLQREAAVAAGLDAERERGVRPVQLSMSATRVPVTFDREATGRDVIAAVQASCPTDDMYGTKYYEAATSDGTNSGVVVGQSSGLEQHSLVVVPTDGSGFIDPDRGYDEVIVAKHHNPVPWQMRFPAIPGPEQKAAAVGEFAKQLDRNVRRGQQLADAGRKALNPTRSANARQSTSDGSRGDGPGGPAHDHTRRPGDNLSRG</sequence>
<name>A0ABN2C6F4_9ACTN</name>
<protein>
    <submittedName>
        <fullName evidence="2">Uncharacterized protein</fullName>
    </submittedName>
</protein>
<evidence type="ECO:0000313" key="2">
    <source>
        <dbReference type="EMBL" id="GAA1552270.1"/>
    </source>
</evidence>
<proteinExistence type="predicted"/>
<evidence type="ECO:0000256" key="1">
    <source>
        <dbReference type="SAM" id="MobiDB-lite"/>
    </source>
</evidence>
<dbReference type="RefSeq" id="WP_344231800.1">
    <property type="nucleotide sequence ID" value="NZ_BAAAPH010000002.1"/>
</dbReference>
<accession>A0ABN2C6F4</accession>
<feature type="compositionally biased region" description="Basic and acidic residues" evidence="1">
    <location>
        <begin position="35"/>
        <end position="47"/>
    </location>
</feature>
<dbReference type="Proteomes" id="UP001501705">
    <property type="component" value="Unassembled WGS sequence"/>
</dbReference>
<keyword evidence="3" id="KW-1185">Reference proteome</keyword>
<reference evidence="2 3" key="1">
    <citation type="journal article" date="2019" name="Int. J. Syst. Evol. Microbiol.">
        <title>The Global Catalogue of Microorganisms (GCM) 10K type strain sequencing project: providing services to taxonomists for standard genome sequencing and annotation.</title>
        <authorList>
            <consortium name="The Broad Institute Genomics Platform"/>
            <consortium name="The Broad Institute Genome Sequencing Center for Infectious Disease"/>
            <person name="Wu L."/>
            <person name="Ma J."/>
        </authorList>
    </citation>
    <scope>NUCLEOTIDE SEQUENCE [LARGE SCALE GENOMIC DNA]</scope>
    <source>
        <strain evidence="2 3">JCM 15572</strain>
    </source>
</reference>
<feature type="region of interest" description="Disordered" evidence="1">
    <location>
        <begin position="277"/>
        <end position="325"/>
    </location>
</feature>
<evidence type="ECO:0000313" key="3">
    <source>
        <dbReference type="Proteomes" id="UP001501705"/>
    </source>
</evidence>
<organism evidence="2 3">
    <name type="scientific">Kribbella hippodromi</name>
    <dbReference type="NCBI Taxonomy" id="434347"/>
    <lineage>
        <taxon>Bacteria</taxon>
        <taxon>Bacillati</taxon>
        <taxon>Actinomycetota</taxon>
        <taxon>Actinomycetes</taxon>
        <taxon>Propionibacteriales</taxon>
        <taxon>Kribbellaceae</taxon>
        <taxon>Kribbella</taxon>
    </lineage>
</organism>
<feature type="compositionally biased region" description="Polar residues" evidence="1">
    <location>
        <begin position="288"/>
        <end position="298"/>
    </location>
</feature>
<feature type="region of interest" description="Disordered" evidence="1">
    <location>
        <begin position="29"/>
        <end position="50"/>
    </location>
</feature>
<dbReference type="EMBL" id="BAAAPH010000002">
    <property type="protein sequence ID" value="GAA1552270.1"/>
    <property type="molecule type" value="Genomic_DNA"/>
</dbReference>
<gene>
    <name evidence="2" type="ORF">GCM10009804_06590</name>
</gene>